<evidence type="ECO:0000313" key="3">
    <source>
        <dbReference type="EMBL" id="MBC6451668.1"/>
    </source>
</evidence>
<feature type="transmembrane region" description="Helical" evidence="2">
    <location>
        <begin position="80"/>
        <end position="96"/>
    </location>
</feature>
<feature type="transmembrane region" description="Helical" evidence="2">
    <location>
        <begin position="102"/>
        <end position="119"/>
    </location>
</feature>
<accession>A0ABR7LGD4</accession>
<feature type="region of interest" description="Disordered" evidence="1">
    <location>
        <begin position="1"/>
        <end position="37"/>
    </location>
</feature>
<protein>
    <submittedName>
        <fullName evidence="3">DUF4173 domain-containing protein</fullName>
    </submittedName>
</protein>
<evidence type="ECO:0000256" key="2">
    <source>
        <dbReference type="SAM" id="Phobius"/>
    </source>
</evidence>
<evidence type="ECO:0000313" key="4">
    <source>
        <dbReference type="Proteomes" id="UP000734823"/>
    </source>
</evidence>
<proteinExistence type="predicted"/>
<organism evidence="3 4">
    <name type="scientific">Actinokineospora xionganensis</name>
    <dbReference type="NCBI Taxonomy" id="2684470"/>
    <lineage>
        <taxon>Bacteria</taxon>
        <taxon>Bacillati</taxon>
        <taxon>Actinomycetota</taxon>
        <taxon>Actinomycetes</taxon>
        <taxon>Pseudonocardiales</taxon>
        <taxon>Pseudonocardiaceae</taxon>
        <taxon>Actinokineospora</taxon>
    </lineage>
</organism>
<dbReference type="Proteomes" id="UP000734823">
    <property type="component" value="Unassembled WGS sequence"/>
</dbReference>
<dbReference type="InterPro" id="IPR025291">
    <property type="entry name" value="DUF4153"/>
</dbReference>
<keyword evidence="2" id="KW-0812">Transmembrane</keyword>
<feature type="compositionally biased region" description="Acidic residues" evidence="1">
    <location>
        <begin position="10"/>
        <end position="32"/>
    </location>
</feature>
<feature type="transmembrane region" description="Helical" evidence="2">
    <location>
        <begin position="250"/>
        <end position="273"/>
    </location>
</feature>
<dbReference type="Pfam" id="PF13687">
    <property type="entry name" value="DUF4153"/>
    <property type="match status" value="1"/>
</dbReference>
<reference evidence="3 4" key="1">
    <citation type="submission" date="2020-06" db="EMBL/GenBank/DDBJ databases">
        <title>Actinokineospora xiongansis sp. nov., isolated from soil of Baiyangdian.</title>
        <authorList>
            <person name="Zhang X."/>
        </authorList>
    </citation>
    <scope>NUCLEOTIDE SEQUENCE [LARGE SCALE GENOMIC DNA]</scope>
    <source>
        <strain evidence="3 4">HBU206404</strain>
    </source>
</reference>
<comment type="caution">
    <text evidence="3">The sequence shown here is derived from an EMBL/GenBank/DDBJ whole genome shotgun (WGS) entry which is preliminary data.</text>
</comment>
<name>A0ABR7LGD4_9PSEU</name>
<feature type="transmembrane region" description="Helical" evidence="2">
    <location>
        <begin position="403"/>
        <end position="427"/>
    </location>
</feature>
<feature type="transmembrane region" description="Helical" evidence="2">
    <location>
        <begin position="434"/>
        <end position="453"/>
    </location>
</feature>
<sequence>MTDRTPENPDLSEDPVELDGADIADIEDESESEGDRAQVRPVVMTPMTPLPQAGGLNRALQPGFLDEFWPVRTPAAPRRALLVTVLAAVFAASVIGLDRPGIGWFIGGVGMSSALIALANGAKGRLRLPWLLAALALMAVGAVRAADWLFVLCVLTACVTASLAVAGGKSVRALAFGAAAVSVAALRAVPWAGAGLRALGRAGESTPRILRSVFIALVLLVVFGTLLGSADEAFAGLLDGLTPDLDADGLAEWVYLFGLVALATLGAAFLLANPPRIDAMPQVSTRRRVKLVEWTLPVATLVVLFGAFVAVQLTVLFGGSEYVLNTANLTYANYARSGFWQLLAVTLLTLVVLGVAARVAPTDTASQRLWLRVLLGALAGLSLVIVISALFRMWTYQETYGFTVLRLLVGFCEIWLGLVYVLVLVAGVRPRADWVPRAVLATAIALLIGLAALNPDRFIAERNLARYAETGKIDEYYLSRLSADAVPALVKLPEPMRSCALAGHVADLSVHRDRPLDWNLGRAQARAALAGIAPVVCDSGRYR</sequence>
<feature type="transmembrane region" description="Helical" evidence="2">
    <location>
        <begin position="131"/>
        <end position="164"/>
    </location>
</feature>
<feature type="transmembrane region" description="Helical" evidence="2">
    <location>
        <begin position="294"/>
        <end position="318"/>
    </location>
</feature>
<keyword evidence="4" id="KW-1185">Reference proteome</keyword>
<dbReference type="RefSeq" id="WP_187224736.1">
    <property type="nucleotide sequence ID" value="NZ_JABVED010000037.1"/>
</dbReference>
<gene>
    <name evidence="3" type="ORF">GPZ80_31445</name>
</gene>
<feature type="transmembrane region" description="Helical" evidence="2">
    <location>
        <begin position="369"/>
        <end position="391"/>
    </location>
</feature>
<feature type="transmembrane region" description="Helical" evidence="2">
    <location>
        <begin position="338"/>
        <end position="357"/>
    </location>
</feature>
<keyword evidence="2" id="KW-0472">Membrane</keyword>
<dbReference type="EMBL" id="JABVED010000037">
    <property type="protein sequence ID" value="MBC6451668.1"/>
    <property type="molecule type" value="Genomic_DNA"/>
</dbReference>
<feature type="transmembrane region" description="Helical" evidence="2">
    <location>
        <begin position="209"/>
        <end position="230"/>
    </location>
</feature>
<keyword evidence="2" id="KW-1133">Transmembrane helix</keyword>
<evidence type="ECO:0000256" key="1">
    <source>
        <dbReference type="SAM" id="MobiDB-lite"/>
    </source>
</evidence>